<name>A0ABW2EXG7_9GAMM</name>
<evidence type="ECO:0000313" key="3">
    <source>
        <dbReference type="EMBL" id="MFC7089880.1"/>
    </source>
</evidence>
<keyword evidence="4" id="KW-1185">Reference proteome</keyword>
<accession>A0ABW2EXG7</accession>
<evidence type="ECO:0000256" key="1">
    <source>
        <dbReference type="SAM" id="Phobius"/>
    </source>
</evidence>
<proteinExistence type="predicted"/>
<evidence type="ECO:0000313" key="4">
    <source>
        <dbReference type="Proteomes" id="UP001596411"/>
    </source>
</evidence>
<keyword evidence="1" id="KW-0812">Transmembrane</keyword>
<feature type="transmembrane region" description="Helical" evidence="1">
    <location>
        <begin position="73"/>
        <end position="94"/>
    </location>
</feature>
<feature type="transmembrane region" description="Helical" evidence="1">
    <location>
        <begin position="43"/>
        <end position="67"/>
    </location>
</feature>
<protein>
    <submittedName>
        <fullName evidence="3">TVP38/TMEM64 family protein</fullName>
    </submittedName>
</protein>
<evidence type="ECO:0000259" key="2">
    <source>
        <dbReference type="Pfam" id="PF09335"/>
    </source>
</evidence>
<gene>
    <name evidence="3" type="ORF">ACFQH5_10015</name>
</gene>
<keyword evidence="1" id="KW-0472">Membrane</keyword>
<feature type="transmembrane region" description="Helical" evidence="1">
    <location>
        <begin position="148"/>
        <end position="167"/>
    </location>
</feature>
<dbReference type="InterPro" id="IPR032816">
    <property type="entry name" value="VTT_dom"/>
</dbReference>
<dbReference type="Proteomes" id="UP001596411">
    <property type="component" value="Unassembled WGS sequence"/>
</dbReference>
<comment type="caution">
    <text evidence="3">The sequence shown here is derived from an EMBL/GenBank/DDBJ whole genome shotgun (WGS) entry which is preliminary data.</text>
</comment>
<organism evidence="3 4">
    <name type="scientific">Halomonas salifodinae</name>
    <dbReference type="NCBI Taxonomy" id="438745"/>
    <lineage>
        <taxon>Bacteria</taxon>
        <taxon>Pseudomonadati</taxon>
        <taxon>Pseudomonadota</taxon>
        <taxon>Gammaproteobacteria</taxon>
        <taxon>Oceanospirillales</taxon>
        <taxon>Halomonadaceae</taxon>
        <taxon>Halomonas</taxon>
    </lineage>
</organism>
<feature type="domain" description="VTT" evidence="2">
    <location>
        <begin position="61"/>
        <end position="170"/>
    </location>
</feature>
<keyword evidence="1" id="KW-1133">Transmembrane helix</keyword>
<feature type="transmembrane region" description="Helical" evidence="1">
    <location>
        <begin position="187"/>
        <end position="204"/>
    </location>
</feature>
<dbReference type="RefSeq" id="WP_346062306.1">
    <property type="nucleotide sequence ID" value="NZ_BAAADR010000010.1"/>
</dbReference>
<sequence>MRFWWIPGMAALMLLMMWVWYSPDLGALQAWAEHTAGRPSTMLAVILVMAVTLMIGLPGSIGLWLIAPFHHPLVAVPMLILGSTVGALGAYGLAARFERRLRPGKLTRRMMRLMQRRGDLLTQGALRVLPGFPHSVINYAAGLVRLPLGPFLVAAILGLGAKWAVYASAIHGALEAVDSGKGLSLDVALPLALLTLLLLLGAWVRRRIEARNGVD</sequence>
<dbReference type="EMBL" id="JBHSZP010000016">
    <property type="protein sequence ID" value="MFC7089880.1"/>
    <property type="molecule type" value="Genomic_DNA"/>
</dbReference>
<feature type="transmembrane region" description="Helical" evidence="1">
    <location>
        <begin position="6"/>
        <end position="22"/>
    </location>
</feature>
<reference evidence="4" key="1">
    <citation type="journal article" date="2019" name="Int. J. Syst. Evol. Microbiol.">
        <title>The Global Catalogue of Microorganisms (GCM) 10K type strain sequencing project: providing services to taxonomists for standard genome sequencing and annotation.</title>
        <authorList>
            <consortium name="The Broad Institute Genomics Platform"/>
            <consortium name="The Broad Institute Genome Sequencing Center for Infectious Disease"/>
            <person name="Wu L."/>
            <person name="Ma J."/>
        </authorList>
    </citation>
    <scope>NUCLEOTIDE SEQUENCE [LARGE SCALE GENOMIC DNA]</scope>
    <source>
        <strain evidence="4">CGMCC 1.13666</strain>
    </source>
</reference>
<dbReference type="Pfam" id="PF09335">
    <property type="entry name" value="VTT_dom"/>
    <property type="match status" value="1"/>
</dbReference>